<accession>A0A1H9P3T7</accession>
<evidence type="ECO:0000313" key="2">
    <source>
        <dbReference type="EMBL" id="SER42717.1"/>
    </source>
</evidence>
<evidence type="ECO:0000256" key="1">
    <source>
        <dbReference type="SAM" id="MobiDB-lite"/>
    </source>
</evidence>
<dbReference type="OrthoDB" id="772974at2"/>
<evidence type="ECO:0000313" key="3">
    <source>
        <dbReference type="Proteomes" id="UP000199572"/>
    </source>
</evidence>
<organism evidence="2 3">
    <name type="scientific">Pedobacter rhizosphaerae</name>
    <dbReference type="NCBI Taxonomy" id="390241"/>
    <lineage>
        <taxon>Bacteria</taxon>
        <taxon>Pseudomonadati</taxon>
        <taxon>Bacteroidota</taxon>
        <taxon>Sphingobacteriia</taxon>
        <taxon>Sphingobacteriales</taxon>
        <taxon>Sphingobacteriaceae</taxon>
        <taxon>Pedobacter</taxon>
    </lineage>
</organism>
<dbReference type="AlphaFoldDB" id="A0A1H9P3T7"/>
<feature type="region of interest" description="Disordered" evidence="1">
    <location>
        <begin position="1"/>
        <end position="29"/>
    </location>
</feature>
<gene>
    <name evidence="2" type="ORF">SAMN04488023_10918</name>
</gene>
<feature type="compositionally biased region" description="Polar residues" evidence="1">
    <location>
        <begin position="1"/>
        <end position="10"/>
    </location>
</feature>
<reference evidence="2 3" key="1">
    <citation type="submission" date="2016-10" db="EMBL/GenBank/DDBJ databases">
        <authorList>
            <person name="de Groot N.N."/>
        </authorList>
    </citation>
    <scope>NUCLEOTIDE SEQUENCE [LARGE SCALE GENOMIC DNA]</scope>
    <source>
        <strain evidence="2 3">DSM 18610</strain>
    </source>
</reference>
<keyword evidence="3" id="KW-1185">Reference proteome</keyword>
<name>A0A1H9P3T7_9SPHI</name>
<proteinExistence type="predicted"/>
<dbReference type="Proteomes" id="UP000199572">
    <property type="component" value="Unassembled WGS sequence"/>
</dbReference>
<dbReference type="EMBL" id="FOGG01000009">
    <property type="protein sequence ID" value="SER42717.1"/>
    <property type="molecule type" value="Genomic_DNA"/>
</dbReference>
<dbReference type="RefSeq" id="WP_090883696.1">
    <property type="nucleotide sequence ID" value="NZ_FOGG01000009.1"/>
</dbReference>
<sequence length="60" mass="6979">MKRITKNSPNAELENVNEGDQIQDDTGKKGEVEHIEILNRCKEKQFYYKLKDDGTILVIK</sequence>
<protein>
    <submittedName>
        <fullName evidence="2">Uncharacterized protein</fullName>
    </submittedName>
</protein>